<organism evidence="8 9">
    <name type="scientific">Facklamia hominis</name>
    <dbReference type="NCBI Taxonomy" id="178214"/>
    <lineage>
        <taxon>Bacteria</taxon>
        <taxon>Bacillati</taxon>
        <taxon>Bacillota</taxon>
        <taxon>Bacilli</taxon>
        <taxon>Lactobacillales</taxon>
        <taxon>Aerococcaceae</taxon>
        <taxon>Facklamia</taxon>
    </lineage>
</organism>
<accession>A0AAJ1Q638</accession>
<feature type="transmembrane region" description="Helical" evidence="6">
    <location>
        <begin position="247"/>
        <end position="266"/>
    </location>
</feature>
<comment type="caution">
    <text evidence="8">The sequence shown here is derived from an EMBL/GenBank/DDBJ whole genome shotgun (WGS) entry which is preliminary data.</text>
</comment>
<feature type="transmembrane region" description="Helical" evidence="6">
    <location>
        <begin position="341"/>
        <end position="360"/>
    </location>
</feature>
<dbReference type="RefSeq" id="WP_285065913.1">
    <property type="nucleotide sequence ID" value="NZ_JASOOE010000009.1"/>
</dbReference>
<feature type="transmembrane region" description="Helical" evidence="6">
    <location>
        <begin position="21"/>
        <end position="43"/>
    </location>
</feature>
<feature type="transmembrane region" description="Helical" evidence="6">
    <location>
        <begin position="309"/>
        <end position="329"/>
    </location>
</feature>
<evidence type="ECO:0000256" key="3">
    <source>
        <dbReference type="ARBA" id="ARBA00022692"/>
    </source>
</evidence>
<dbReference type="AlphaFoldDB" id="A0AAJ1Q638"/>
<evidence type="ECO:0000256" key="6">
    <source>
        <dbReference type="SAM" id="Phobius"/>
    </source>
</evidence>
<evidence type="ECO:0000313" key="9">
    <source>
        <dbReference type="Proteomes" id="UP001229251"/>
    </source>
</evidence>
<proteinExistence type="predicted"/>
<name>A0AAJ1Q638_9LACT</name>
<evidence type="ECO:0000259" key="7">
    <source>
        <dbReference type="Pfam" id="PF12698"/>
    </source>
</evidence>
<feature type="domain" description="ABC-2 type transporter transmembrane" evidence="7">
    <location>
        <begin position="19"/>
        <end position="415"/>
    </location>
</feature>
<gene>
    <name evidence="8" type="ORF">QP433_05520</name>
</gene>
<keyword evidence="3 6" id="KW-0812">Transmembrane</keyword>
<feature type="transmembrane region" description="Helical" evidence="6">
    <location>
        <begin position="394"/>
        <end position="418"/>
    </location>
</feature>
<feature type="transmembrane region" description="Helical" evidence="6">
    <location>
        <begin position="186"/>
        <end position="206"/>
    </location>
</feature>
<evidence type="ECO:0000256" key="4">
    <source>
        <dbReference type="ARBA" id="ARBA00022989"/>
    </source>
</evidence>
<evidence type="ECO:0000313" key="8">
    <source>
        <dbReference type="EMBL" id="MDK7187434.1"/>
    </source>
</evidence>
<protein>
    <submittedName>
        <fullName evidence="8">ABC transporter permease</fullName>
    </submittedName>
</protein>
<keyword evidence="5 6" id="KW-0472">Membrane</keyword>
<dbReference type="Proteomes" id="UP001229251">
    <property type="component" value="Unassembled WGS sequence"/>
</dbReference>
<feature type="transmembrane region" description="Helical" evidence="6">
    <location>
        <begin position="367"/>
        <end position="388"/>
    </location>
</feature>
<feature type="transmembrane region" description="Helical" evidence="6">
    <location>
        <begin position="218"/>
        <end position="241"/>
    </location>
</feature>
<evidence type="ECO:0000256" key="2">
    <source>
        <dbReference type="ARBA" id="ARBA00022475"/>
    </source>
</evidence>
<comment type="subcellular location">
    <subcellularLocation>
        <location evidence="1">Cell membrane</location>
        <topology evidence="1">Multi-pass membrane protein</topology>
    </subcellularLocation>
</comment>
<dbReference type="PANTHER" id="PTHR30294:SF29">
    <property type="entry name" value="MULTIDRUG ABC TRANSPORTER PERMEASE YBHS-RELATED"/>
    <property type="match status" value="1"/>
</dbReference>
<evidence type="ECO:0000256" key="1">
    <source>
        <dbReference type="ARBA" id="ARBA00004651"/>
    </source>
</evidence>
<dbReference type="InterPro" id="IPR051449">
    <property type="entry name" value="ABC-2_transporter_component"/>
</dbReference>
<dbReference type="GO" id="GO:0140359">
    <property type="term" value="F:ABC-type transporter activity"/>
    <property type="evidence" value="ECO:0007669"/>
    <property type="project" value="InterPro"/>
</dbReference>
<keyword evidence="4 6" id="KW-1133">Transmembrane helix</keyword>
<keyword evidence="2" id="KW-1003">Cell membrane</keyword>
<dbReference type="Pfam" id="PF12698">
    <property type="entry name" value="ABC2_membrane_3"/>
    <property type="match status" value="1"/>
</dbReference>
<dbReference type="InterPro" id="IPR013525">
    <property type="entry name" value="ABC2_TM"/>
</dbReference>
<dbReference type="PANTHER" id="PTHR30294">
    <property type="entry name" value="MEMBRANE COMPONENT OF ABC TRANSPORTER YHHJ-RELATED"/>
    <property type="match status" value="1"/>
</dbReference>
<sequence length="449" mass="49950">MDKMWLVAREVYRKNIKSWAFFWMIFGPIIMGLVIAAIAFFIYKDQSTSSVGEIGIVSDNSELITAIKAIDDDNYYQFDLSQDQARKELEDKELDGYLVTQESEGRLSAKFYQSNDGKNIATGQFEKILSDINLQATIQRLDLDQSAMQQIQDTQVHLETINLSKDKAGNVEEISKDDPIQFAKLGFAYLTSIIVFMFIMAYVTMVSQEIAAEKGSRIMEIVLSSISPMAHFFGKLLGIFLVILTQIFIYMVLTGLVYYVVGLFLAGQFGQSAVLTNIQTELGAVSGESVDINNLIGPFISSIKPMITYSMLFALLGVFVYLVIAAFLGSLVSRVEDVNKMISPISLIGVAGFYIAMYALNSPNSSIVKISSFIPLFSPFIMPFRIATDTVSTGAIWGAIGTIGIFLILCLWISSVFYKSNTLVYSDKGLIGTLKQSISIWRNEKRVKE</sequence>
<evidence type="ECO:0000256" key="5">
    <source>
        <dbReference type="ARBA" id="ARBA00023136"/>
    </source>
</evidence>
<reference evidence="8" key="1">
    <citation type="submission" date="2023-05" db="EMBL/GenBank/DDBJ databases">
        <title>Cataloging the Phylogenetic Diversity of Human Bladder Bacteria.</title>
        <authorList>
            <person name="Du J."/>
        </authorList>
    </citation>
    <scope>NUCLEOTIDE SEQUENCE</scope>
    <source>
        <strain evidence="8">UMB1231</strain>
    </source>
</reference>
<dbReference type="EMBL" id="JASOOE010000009">
    <property type="protein sequence ID" value="MDK7187434.1"/>
    <property type="molecule type" value="Genomic_DNA"/>
</dbReference>
<dbReference type="GO" id="GO:0005886">
    <property type="term" value="C:plasma membrane"/>
    <property type="evidence" value="ECO:0007669"/>
    <property type="project" value="UniProtKB-SubCell"/>
</dbReference>